<evidence type="ECO:0000256" key="4">
    <source>
        <dbReference type="ARBA" id="ARBA00022741"/>
    </source>
</evidence>
<evidence type="ECO:0000256" key="3">
    <source>
        <dbReference type="ARBA" id="ARBA00022737"/>
    </source>
</evidence>
<keyword evidence="3" id="KW-0677">Repeat</keyword>
<keyword evidence="2 6" id="KW-0762">Sugar transport</keyword>
<dbReference type="AlphaFoldDB" id="A0A1H9Q5I2"/>
<name>A0A1H9Q5I2_9HYPH</name>
<organism evidence="6 7">
    <name type="scientific">Faunimonas pinastri</name>
    <dbReference type="NCBI Taxonomy" id="1855383"/>
    <lineage>
        <taxon>Bacteria</taxon>
        <taxon>Pseudomonadati</taxon>
        <taxon>Pseudomonadota</taxon>
        <taxon>Alphaproteobacteria</taxon>
        <taxon>Hyphomicrobiales</taxon>
        <taxon>Afifellaceae</taxon>
        <taxon>Faunimonas</taxon>
    </lineage>
</organism>
<accession>A0A1H9Q5I2</accession>
<keyword evidence="4" id="KW-0547">Nucleotide-binding</keyword>
<gene>
    <name evidence="6" type="ORF">SAMN05216548_12518</name>
</gene>
<proteinExistence type="predicted"/>
<evidence type="ECO:0000313" key="6">
    <source>
        <dbReference type="EMBL" id="SER55682.1"/>
    </source>
</evidence>
<dbReference type="InterPro" id="IPR027417">
    <property type="entry name" value="P-loop_NTPase"/>
</dbReference>
<dbReference type="EMBL" id="FOFG01000025">
    <property type="protein sequence ID" value="SER55682.1"/>
    <property type="molecule type" value="Genomic_DNA"/>
</dbReference>
<keyword evidence="5 6" id="KW-0067">ATP-binding</keyword>
<dbReference type="PANTHER" id="PTHR43790:SF9">
    <property type="entry name" value="GALACTOFURANOSE TRANSPORTER ATP-BINDING PROTEIN YTFR"/>
    <property type="match status" value="1"/>
</dbReference>
<evidence type="ECO:0000313" key="7">
    <source>
        <dbReference type="Proteomes" id="UP000199647"/>
    </source>
</evidence>
<dbReference type="GO" id="GO:0005524">
    <property type="term" value="F:ATP binding"/>
    <property type="evidence" value="ECO:0007669"/>
    <property type="project" value="UniProtKB-KW"/>
</dbReference>
<dbReference type="SUPFAM" id="SSF52540">
    <property type="entry name" value="P-loop containing nucleoside triphosphate hydrolases"/>
    <property type="match status" value="1"/>
</dbReference>
<dbReference type="InterPro" id="IPR050107">
    <property type="entry name" value="ABC_carbohydrate_import_ATPase"/>
</dbReference>
<keyword evidence="1" id="KW-0813">Transport</keyword>
<evidence type="ECO:0000256" key="5">
    <source>
        <dbReference type="ARBA" id="ARBA00022840"/>
    </source>
</evidence>
<evidence type="ECO:0000256" key="1">
    <source>
        <dbReference type="ARBA" id="ARBA00022448"/>
    </source>
</evidence>
<dbReference type="Gene3D" id="3.40.50.300">
    <property type="entry name" value="P-loop containing nucleotide triphosphate hydrolases"/>
    <property type="match status" value="1"/>
</dbReference>
<reference evidence="6 7" key="1">
    <citation type="submission" date="2016-10" db="EMBL/GenBank/DDBJ databases">
        <authorList>
            <person name="de Groot N.N."/>
        </authorList>
    </citation>
    <scope>NUCLEOTIDE SEQUENCE [LARGE SCALE GENOMIC DNA]</scope>
    <source>
        <strain evidence="6 7">A52C2</strain>
    </source>
</reference>
<protein>
    <submittedName>
        <fullName evidence="6">Simple sugar transport system ATP-binding protein</fullName>
    </submittedName>
</protein>
<sequence>MRDKAREELTSHLCGQQSIEVLNVIKPAKIKGLGVVFTSHTLPHVLEVTDRITMLRLGEVVADRPTPDFTGDTLLKQITGLA</sequence>
<dbReference type="Proteomes" id="UP000199647">
    <property type="component" value="Unassembled WGS sequence"/>
</dbReference>
<evidence type="ECO:0000256" key="2">
    <source>
        <dbReference type="ARBA" id="ARBA00022597"/>
    </source>
</evidence>
<keyword evidence="7" id="KW-1185">Reference proteome</keyword>
<dbReference type="STRING" id="1855383.SAMN05216548_12518"/>
<dbReference type="PANTHER" id="PTHR43790">
    <property type="entry name" value="CARBOHYDRATE TRANSPORT ATP-BINDING PROTEIN MG119-RELATED"/>
    <property type="match status" value="1"/>
</dbReference>